<feature type="region of interest" description="Disordered" evidence="8">
    <location>
        <begin position="350"/>
        <end position="390"/>
    </location>
</feature>
<dbReference type="GO" id="GO:0006891">
    <property type="term" value="P:intra-Golgi vesicle-mediated transport"/>
    <property type="evidence" value="ECO:0007669"/>
    <property type="project" value="InterPro"/>
</dbReference>
<accession>A0A7S3QNJ0</accession>
<feature type="compositionally biased region" description="Low complexity" evidence="8">
    <location>
        <begin position="800"/>
        <end position="809"/>
    </location>
</feature>
<feature type="compositionally biased region" description="Low complexity" evidence="8">
    <location>
        <begin position="1"/>
        <end position="18"/>
    </location>
</feature>
<keyword evidence="6" id="KW-0333">Golgi apparatus</keyword>
<proteinExistence type="inferred from homology"/>
<keyword evidence="4" id="KW-0813">Transport</keyword>
<feature type="compositionally biased region" description="Low complexity" evidence="8">
    <location>
        <begin position="424"/>
        <end position="434"/>
    </location>
</feature>
<keyword evidence="5" id="KW-0653">Protein transport</keyword>
<evidence type="ECO:0000256" key="2">
    <source>
        <dbReference type="ARBA" id="ARBA00006653"/>
    </source>
</evidence>
<evidence type="ECO:0000256" key="5">
    <source>
        <dbReference type="ARBA" id="ARBA00022927"/>
    </source>
</evidence>
<feature type="region of interest" description="Disordered" evidence="8">
    <location>
        <begin position="424"/>
        <end position="446"/>
    </location>
</feature>
<evidence type="ECO:0000313" key="9">
    <source>
        <dbReference type="EMBL" id="CAE0488242.1"/>
    </source>
</evidence>
<dbReference type="GO" id="GO:0015031">
    <property type="term" value="P:protein transport"/>
    <property type="evidence" value="ECO:0007669"/>
    <property type="project" value="UniProtKB-KW"/>
</dbReference>
<dbReference type="AlphaFoldDB" id="A0A7S3QNJ0"/>
<evidence type="ECO:0000256" key="6">
    <source>
        <dbReference type="ARBA" id="ARBA00023034"/>
    </source>
</evidence>
<feature type="region of interest" description="Disordered" evidence="8">
    <location>
        <begin position="210"/>
        <end position="232"/>
    </location>
</feature>
<dbReference type="GO" id="GO:0000139">
    <property type="term" value="C:Golgi membrane"/>
    <property type="evidence" value="ECO:0007669"/>
    <property type="project" value="UniProtKB-SubCell"/>
</dbReference>
<dbReference type="EMBL" id="HBIP01006420">
    <property type="protein sequence ID" value="CAE0488242.1"/>
    <property type="molecule type" value="Transcribed_RNA"/>
</dbReference>
<evidence type="ECO:0000256" key="3">
    <source>
        <dbReference type="ARBA" id="ARBA00020978"/>
    </source>
</evidence>
<dbReference type="PANTHER" id="PTHR31658:SF0">
    <property type="entry name" value="CONSERVED OLIGOMERIC GOLGI COMPLEX SUBUNIT 1"/>
    <property type="match status" value="1"/>
</dbReference>
<feature type="region of interest" description="Disordered" evidence="8">
    <location>
        <begin position="1"/>
        <end position="31"/>
    </location>
</feature>
<feature type="compositionally biased region" description="Low complexity" evidence="8">
    <location>
        <begin position="210"/>
        <end position="220"/>
    </location>
</feature>
<feature type="region of interest" description="Disordered" evidence="8">
    <location>
        <begin position="791"/>
        <end position="818"/>
    </location>
</feature>
<dbReference type="PANTHER" id="PTHR31658">
    <property type="entry name" value="CONSERVED OLIGOMERIC GOLGI COMPLEX SUBUNIT 1"/>
    <property type="match status" value="1"/>
</dbReference>
<protein>
    <recommendedName>
        <fullName evidence="3">Conserved oligomeric Golgi complex subunit 1</fullName>
    </recommendedName>
</protein>
<feature type="compositionally biased region" description="Basic and acidic residues" evidence="8">
    <location>
        <begin position="379"/>
        <end position="390"/>
    </location>
</feature>
<evidence type="ECO:0000256" key="7">
    <source>
        <dbReference type="ARBA" id="ARBA00023136"/>
    </source>
</evidence>
<reference evidence="9" key="1">
    <citation type="submission" date="2021-01" db="EMBL/GenBank/DDBJ databases">
        <authorList>
            <person name="Corre E."/>
            <person name="Pelletier E."/>
            <person name="Niang G."/>
            <person name="Scheremetjew M."/>
            <person name="Finn R."/>
            <person name="Kale V."/>
            <person name="Holt S."/>
            <person name="Cochrane G."/>
            <person name="Meng A."/>
            <person name="Brown T."/>
            <person name="Cohen L."/>
        </authorList>
    </citation>
    <scope>NUCLEOTIDE SEQUENCE</scope>
    <source>
        <strain evidence="9">CCMP1320</strain>
    </source>
</reference>
<feature type="compositionally biased region" description="Polar residues" evidence="8">
    <location>
        <begin position="350"/>
        <end position="378"/>
    </location>
</feature>
<evidence type="ECO:0000256" key="1">
    <source>
        <dbReference type="ARBA" id="ARBA00004395"/>
    </source>
</evidence>
<evidence type="ECO:0000256" key="8">
    <source>
        <dbReference type="SAM" id="MobiDB-lite"/>
    </source>
</evidence>
<gene>
    <name evidence="9" type="ORF">DTER00134_LOCUS3306</name>
</gene>
<feature type="region of interest" description="Disordered" evidence="8">
    <location>
        <begin position="881"/>
        <end position="913"/>
    </location>
</feature>
<dbReference type="InterPro" id="IPR033370">
    <property type="entry name" value="COG1"/>
</dbReference>
<comment type="subcellular location">
    <subcellularLocation>
        <location evidence="1">Golgi apparatus membrane</location>
        <topology evidence="1">Peripheral membrane protein</topology>
    </subcellularLocation>
</comment>
<name>A0A7S3QNJ0_DUNTE</name>
<sequence length="1076" mass="110292">MLQQQQQQQREGEQQQQQGNGGEGSGGVDSATCDSNAVDAVAVSLASLAQSMQSIICQVGELFLTSTSSSTTVANGRLGGEGGSSLLQALAWEDEVARNDLQFGMNHASTEPAPGGVGLGNGKPEAPEQDACGAANKALQARLSPLPPHAVEQACNQWVQQLAQDCATRCPTLLQACTSAADLVAVEGAVHAAMAAWPIPYGTATITTTSSTTANGSRAAGAKDNKPAVGSAAPGTAAAAQLGGGVASAQAAAGESWGAVCERVLGVPPMPLWRVVLQPAFAGRAKELLAECFRSVAAAVQEPLAQYLAEAKEARPEPAGEVSCKGWPMVSASSAPLPMLAGQGRIELHNGQQQQPHSNGNSSNNSKVPWSERLGSSKQEGRKGTAEEGDKDFRQSVHFIRRRFDDELLAALQAALLLLLGPRPSPTPSSSSPSALPPLAGPASSSLQTMGSAAAVSSRAAELEPFVHSQCMDLVAQLAGSCRSQVQSLGMPKGDDGTSGAATAEQLLVLGRLCSALAMESRYLQVVLSPADSWQQAVAQARHAAAGLQHPGRSTAAAMRSAAASAARGAAAGGKLQAAVGQLRAAAVAAYRLWAAWAGRCLAASLRSRVVADDALTSNTTPLSWQETVVPGAGAGAEGLDGGLDAGLLLGDSGPQDMRFMLPACPSFAVMALLHGACQEVRRAGDHAAAPEALQALEWEVAGAALVMYARLLRMDASLEDGPEGSEEEASSSGLMGISLANGATGLGIGGNSTSGSKAEAAAAARLAGALTEKGVLQLLMDVRFMRDVLAGGRPLGPPQQQHQQQQQHGTEGNAEASDSHIVAALMERRRQGSNLEQHLQDRLDPIDWATYEPHLWTNVQQFYQRTATLLGSLTQLQRAYPEGPSASGRSGTAAGGAALSSTAAAPSGRARDLNPMNVLPVAPRFHYLPISIPSIARGPTAGGTQALARMQTRALSGDGPTDSYSFADLGLPKRQRPSGGMGQRVGDMASVLASGGNVDPAAVAAGSSGSSSTAAAAAMGGWNARFQTGSFGTLGSMLGDKAAEMTALAQQRFEHLSEPSSFSGLLSSFAKTTFR</sequence>
<keyword evidence="7" id="KW-0472">Membrane</keyword>
<dbReference type="GO" id="GO:0017119">
    <property type="term" value="C:Golgi transport complex"/>
    <property type="evidence" value="ECO:0007669"/>
    <property type="project" value="InterPro"/>
</dbReference>
<feature type="compositionally biased region" description="Low complexity" evidence="8">
    <location>
        <begin position="884"/>
        <end position="909"/>
    </location>
</feature>
<comment type="similarity">
    <text evidence="2">Belongs to the COG1 family.</text>
</comment>
<evidence type="ECO:0000256" key="4">
    <source>
        <dbReference type="ARBA" id="ARBA00022448"/>
    </source>
</evidence>
<organism evidence="9">
    <name type="scientific">Dunaliella tertiolecta</name>
    <name type="common">Green alga</name>
    <dbReference type="NCBI Taxonomy" id="3047"/>
    <lineage>
        <taxon>Eukaryota</taxon>
        <taxon>Viridiplantae</taxon>
        <taxon>Chlorophyta</taxon>
        <taxon>core chlorophytes</taxon>
        <taxon>Chlorophyceae</taxon>
        <taxon>CS clade</taxon>
        <taxon>Chlamydomonadales</taxon>
        <taxon>Dunaliellaceae</taxon>
        <taxon>Dunaliella</taxon>
    </lineage>
</organism>